<dbReference type="InterPro" id="IPR008630">
    <property type="entry name" value="Glyco_trans_34"/>
</dbReference>
<keyword evidence="7" id="KW-1185">Reference proteome</keyword>
<dbReference type="GO" id="GO:0000139">
    <property type="term" value="C:Golgi membrane"/>
    <property type="evidence" value="ECO:0007669"/>
    <property type="project" value="TreeGrafter"/>
</dbReference>
<feature type="non-terminal residue" evidence="6">
    <location>
        <position position="490"/>
    </location>
</feature>
<dbReference type="PANTHER" id="PTHR31306:SF4">
    <property type="entry name" value="ALPHA-1,2-GALACTOSYLTRANSFERASE"/>
    <property type="match status" value="1"/>
</dbReference>
<feature type="chain" id="PRO_5032681255" evidence="5">
    <location>
        <begin position="22"/>
        <end position="490"/>
    </location>
</feature>
<evidence type="ECO:0000313" key="7">
    <source>
        <dbReference type="Proteomes" id="UP000654075"/>
    </source>
</evidence>
<keyword evidence="2" id="KW-0328">Glycosyltransferase</keyword>
<evidence type="ECO:0000256" key="5">
    <source>
        <dbReference type="SAM" id="SignalP"/>
    </source>
</evidence>
<dbReference type="OrthoDB" id="205108at2759"/>
<accession>A0A813EAQ4</accession>
<evidence type="ECO:0000256" key="3">
    <source>
        <dbReference type="ARBA" id="ARBA00022679"/>
    </source>
</evidence>
<dbReference type="InterPro" id="IPR029044">
    <property type="entry name" value="Nucleotide-diphossugar_trans"/>
</dbReference>
<protein>
    <submittedName>
        <fullName evidence="6">Uncharacterized protein</fullName>
    </submittedName>
</protein>
<dbReference type="GO" id="GO:0016757">
    <property type="term" value="F:glycosyltransferase activity"/>
    <property type="evidence" value="ECO:0007669"/>
    <property type="project" value="UniProtKB-KW"/>
</dbReference>
<comment type="caution">
    <text evidence="6">The sequence shown here is derived from an EMBL/GenBank/DDBJ whole genome shotgun (WGS) entry which is preliminary data.</text>
</comment>
<feature type="signal peptide" evidence="5">
    <location>
        <begin position="1"/>
        <end position="21"/>
    </location>
</feature>
<keyword evidence="5" id="KW-0732">Signal</keyword>
<gene>
    <name evidence="6" type="ORF">PGLA1383_LOCUS15896</name>
</gene>
<evidence type="ECO:0000256" key="2">
    <source>
        <dbReference type="ARBA" id="ARBA00022676"/>
    </source>
</evidence>
<dbReference type="Gene3D" id="3.90.550.10">
    <property type="entry name" value="Spore Coat Polysaccharide Biosynthesis Protein SpsA, Chain A"/>
    <property type="match status" value="1"/>
</dbReference>
<proteinExistence type="inferred from homology"/>
<dbReference type="Proteomes" id="UP000654075">
    <property type="component" value="Unassembled WGS sequence"/>
</dbReference>
<reference evidence="6" key="1">
    <citation type="submission" date="2021-02" db="EMBL/GenBank/DDBJ databases">
        <authorList>
            <person name="Dougan E. K."/>
            <person name="Rhodes N."/>
            <person name="Thang M."/>
            <person name="Chan C."/>
        </authorList>
    </citation>
    <scope>NUCLEOTIDE SEQUENCE</scope>
</reference>
<dbReference type="PANTHER" id="PTHR31306">
    <property type="entry name" value="ALPHA-1,6-MANNOSYLTRANSFERASE MNN11-RELATED"/>
    <property type="match status" value="1"/>
</dbReference>
<dbReference type="GO" id="GO:0006487">
    <property type="term" value="P:protein N-linked glycosylation"/>
    <property type="evidence" value="ECO:0007669"/>
    <property type="project" value="TreeGrafter"/>
</dbReference>
<comment type="similarity">
    <text evidence="1">Belongs to the glycosyltransferase 34 family.</text>
</comment>
<dbReference type="EMBL" id="CAJNNV010009505">
    <property type="protein sequence ID" value="CAE8597451.1"/>
    <property type="molecule type" value="Genomic_DNA"/>
</dbReference>
<sequence>MRCLSVPLLTILGAVAQSSGADDSTKPPAVSAAFTKARVEAGEGVPFFDERFSCREDGGAWSAFRELVEYARLRVFEGDEGEVLARQLAFLLADRTTNMTEVLQCNVGVIAGYHLLARRYVAAGDNWKAYRLLQLALIYVFTLRNALQVPPDLAHDWATRTDLIVEEIKVLKVRLGQEQQRRLARLPEVSPNFRVPGLRVAVVSICAYPEDHPLVLRVITPENRRLYAEKHGYGLHVHMKHPMPDTGVHIQHAKLQLVADYLRSGEYDWVAWMDCDSIIMNLNYTLDSIIHRYARRSARSGGTVPSKDKGKKTKKVDVDSIGGESETGKGGTADNFEVPWSAALQEAEPLEDEVLEAFVSHVGSCNSDEGCRMSAQVRVNPRTSYAVSIRAAQIDMESDSERLASVTVGGLELGECNPKPESDYDCRLHSCFSGIEVPKEAIATGIVELQVHSVRTHSDCRCSLLHGVCYSGAVAAFEEANAGEKMTDRQ</sequence>
<dbReference type="AlphaFoldDB" id="A0A813EAQ4"/>
<evidence type="ECO:0000256" key="1">
    <source>
        <dbReference type="ARBA" id="ARBA00005664"/>
    </source>
</evidence>
<dbReference type="Pfam" id="PF05637">
    <property type="entry name" value="Glyco_transf_34"/>
    <property type="match status" value="1"/>
</dbReference>
<feature type="region of interest" description="Disordered" evidence="4">
    <location>
        <begin position="299"/>
        <end position="334"/>
    </location>
</feature>
<organism evidence="6 7">
    <name type="scientific">Polarella glacialis</name>
    <name type="common">Dinoflagellate</name>
    <dbReference type="NCBI Taxonomy" id="89957"/>
    <lineage>
        <taxon>Eukaryota</taxon>
        <taxon>Sar</taxon>
        <taxon>Alveolata</taxon>
        <taxon>Dinophyceae</taxon>
        <taxon>Suessiales</taxon>
        <taxon>Suessiaceae</taxon>
        <taxon>Polarella</taxon>
    </lineage>
</organism>
<evidence type="ECO:0000256" key="4">
    <source>
        <dbReference type="SAM" id="MobiDB-lite"/>
    </source>
</evidence>
<name>A0A813EAQ4_POLGL</name>
<evidence type="ECO:0000313" key="6">
    <source>
        <dbReference type="EMBL" id="CAE8597451.1"/>
    </source>
</evidence>
<keyword evidence="3" id="KW-0808">Transferase</keyword>